<feature type="binding site" evidence="12">
    <location>
        <position position="208"/>
    </location>
    <ligand>
        <name>Zn(2+)</name>
        <dbReference type="ChEBI" id="CHEBI:29105"/>
    </ligand>
</feature>
<evidence type="ECO:0000256" key="4">
    <source>
        <dbReference type="ARBA" id="ARBA00022490"/>
    </source>
</evidence>
<evidence type="ECO:0000256" key="9">
    <source>
        <dbReference type="ARBA" id="ARBA00022840"/>
    </source>
</evidence>
<evidence type="ECO:0000256" key="7">
    <source>
        <dbReference type="ARBA" id="ARBA00022741"/>
    </source>
</evidence>
<feature type="binding site" evidence="12">
    <location>
        <position position="237"/>
    </location>
    <ligand>
        <name>Zn(2+)</name>
        <dbReference type="ChEBI" id="CHEBI:29105"/>
    </ligand>
</feature>
<dbReference type="NCBIfam" id="TIGR00435">
    <property type="entry name" value="cysS"/>
    <property type="match status" value="1"/>
</dbReference>
<feature type="coiled-coil region" evidence="13">
    <location>
        <begin position="308"/>
        <end position="335"/>
    </location>
</feature>
<dbReference type="InterPro" id="IPR014729">
    <property type="entry name" value="Rossmann-like_a/b/a_fold"/>
</dbReference>
<dbReference type="PANTHER" id="PTHR10890">
    <property type="entry name" value="CYSTEINYL-TRNA SYNTHETASE"/>
    <property type="match status" value="1"/>
</dbReference>
<dbReference type="InterPro" id="IPR009080">
    <property type="entry name" value="tRNAsynth_Ia_anticodon-bd"/>
</dbReference>
<feature type="short sequence motif" description="'KMSKS' region" evidence="12">
    <location>
        <begin position="265"/>
        <end position="269"/>
    </location>
</feature>
<feature type="domain" description="Cysteinyl-tRNA synthetase class Ia DALR" evidence="14">
    <location>
        <begin position="349"/>
        <end position="415"/>
    </location>
</feature>
<dbReference type="Pfam" id="PF09190">
    <property type="entry name" value="DALR_2"/>
    <property type="match status" value="1"/>
</dbReference>
<dbReference type="InterPro" id="IPR015803">
    <property type="entry name" value="Cys-tRNA-ligase"/>
</dbReference>
<evidence type="ECO:0000256" key="6">
    <source>
        <dbReference type="ARBA" id="ARBA00022723"/>
    </source>
</evidence>
<evidence type="ECO:0000256" key="12">
    <source>
        <dbReference type="HAMAP-Rule" id="MF_00041"/>
    </source>
</evidence>
<dbReference type="EC" id="6.1.1.16" evidence="12"/>
<evidence type="ECO:0000256" key="10">
    <source>
        <dbReference type="ARBA" id="ARBA00022917"/>
    </source>
</evidence>
<dbReference type="SUPFAM" id="SSF52374">
    <property type="entry name" value="Nucleotidylyl transferase"/>
    <property type="match status" value="1"/>
</dbReference>
<feature type="short sequence motif" description="'HIGH' region" evidence="12">
    <location>
        <begin position="30"/>
        <end position="40"/>
    </location>
</feature>
<dbReference type="Gene3D" id="1.20.120.1910">
    <property type="entry name" value="Cysteine-tRNA ligase, C-terminal anti-codon recognition domain"/>
    <property type="match status" value="1"/>
</dbReference>
<dbReference type="FunFam" id="3.40.50.620:FF:000009">
    <property type="entry name" value="Cysteine--tRNA ligase"/>
    <property type="match status" value="1"/>
</dbReference>
<keyword evidence="9 12" id="KW-0067">ATP-binding</keyword>
<dbReference type="Gene3D" id="3.40.50.620">
    <property type="entry name" value="HUPs"/>
    <property type="match status" value="1"/>
</dbReference>
<evidence type="ECO:0000313" key="15">
    <source>
        <dbReference type="EMBL" id="HGT48296.1"/>
    </source>
</evidence>
<evidence type="ECO:0000259" key="14">
    <source>
        <dbReference type="SMART" id="SM00840"/>
    </source>
</evidence>
<gene>
    <name evidence="12" type="primary">cysS</name>
    <name evidence="15" type="ORF">ENS56_09690</name>
</gene>
<comment type="caution">
    <text evidence="15">The sequence shown here is derived from an EMBL/GenBank/DDBJ whole genome shotgun (WGS) entry which is preliminary data.</text>
</comment>
<comment type="subunit">
    <text evidence="3 12">Monomer.</text>
</comment>
<dbReference type="SMART" id="SM00840">
    <property type="entry name" value="DALR_2"/>
    <property type="match status" value="1"/>
</dbReference>
<evidence type="ECO:0000256" key="3">
    <source>
        <dbReference type="ARBA" id="ARBA00011245"/>
    </source>
</evidence>
<protein>
    <recommendedName>
        <fullName evidence="12">Cysteine--tRNA ligase</fullName>
        <ecNumber evidence="12">6.1.1.16</ecNumber>
    </recommendedName>
    <alternativeName>
        <fullName evidence="12">Cysteinyl-tRNA synthetase</fullName>
        <shortName evidence="12">CysRS</shortName>
    </alternativeName>
</protein>
<dbReference type="GO" id="GO:0006423">
    <property type="term" value="P:cysteinyl-tRNA aminoacylation"/>
    <property type="evidence" value="ECO:0007669"/>
    <property type="project" value="UniProtKB-UniRule"/>
</dbReference>
<dbReference type="PANTHER" id="PTHR10890:SF3">
    <property type="entry name" value="CYSTEINE--TRNA LIGASE, CYTOPLASMIC"/>
    <property type="match status" value="1"/>
</dbReference>
<proteinExistence type="inferred from homology"/>
<keyword evidence="7 12" id="KW-0547">Nucleotide-binding</keyword>
<dbReference type="CDD" id="cd00672">
    <property type="entry name" value="CysRS_core"/>
    <property type="match status" value="1"/>
</dbReference>
<dbReference type="InterPro" id="IPR032678">
    <property type="entry name" value="tRNA-synt_1_cat_dom"/>
</dbReference>
<accession>A0A832G718</accession>
<feature type="binding site" evidence="12">
    <location>
        <position position="268"/>
    </location>
    <ligand>
        <name>ATP</name>
        <dbReference type="ChEBI" id="CHEBI:30616"/>
    </ligand>
</feature>
<keyword evidence="13" id="KW-0175">Coiled coil</keyword>
<keyword evidence="4 12" id="KW-0963">Cytoplasm</keyword>
<keyword evidence="5 12" id="KW-0436">Ligase</keyword>
<comment type="similarity">
    <text evidence="2 12">Belongs to the class-I aminoacyl-tRNA synthetase family.</text>
</comment>
<feature type="binding site" evidence="12">
    <location>
        <position position="28"/>
    </location>
    <ligand>
        <name>Zn(2+)</name>
        <dbReference type="ChEBI" id="CHEBI:29105"/>
    </ligand>
</feature>
<dbReference type="InterPro" id="IPR024909">
    <property type="entry name" value="Cys-tRNA/MSH_ligase"/>
</dbReference>
<evidence type="ECO:0000256" key="8">
    <source>
        <dbReference type="ARBA" id="ARBA00022833"/>
    </source>
</evidence>
<dbReference type="GO" id="GO:0004817">
    <property type="term" value="F:cysteine-tRNA ligase activity"/>
    <property type="evidence" value="ECO:0007669"/>
    <property type="project" value="UniProtKB-UniRule"/>
</dbReference>
<keyword evidence="10 12" id="KW-0648">Protein biosynthesis</keyword>
<dbReference type="GO" id="GO:0005524">
    <property type="term" value="F:ATP binding"/>
    <property type="evidence" value="ECO:0007669"/>
    <property type="project" value="UniProtKB-UniRule"/>
</dbReference>
<comment type="subcellular location">
    <subcellularLocation>
        <location evidence="1 12">Cytoplasm</location>
    </subcellularLocation>
</comment>
<keyword evidence="11 12" id="KW-0030">Aminoacyl-tRNA synthetase</keyword>
<dbReference type="GO" id="GO:0008270">
    <property type="term" value="F:zinc ion binding"/>
    <property type="evidence" value="ECO:0007669"/>
    <property type="project" value="UniProtKB-UniRule"/>
</dbReference>
<reference evidence="15" key="1">
    <citation type="journal article" date="2020" name="mSystems">
        <title>Genome- and Community-Level Interaction Insights into Carbon Utilization and Element Cycling Functions of Hydrothermarchaeota in Hydrothermal Sediment.</title>
        <authorList>
            <person name="Zhou Z."/>
            <person name="Liu Y."/>
            <person name="Xu W."/>
            <person name="Pan J."/>
            <person name="Luo Z.H."/>
            <person name="Li M."/>
        </authorList>
    </citation>
    <scope>NUCLEOTIDE SEQUENCE [LARGE SCALE GENOMIC DNA]</scope>
    <source>
        <strain evidence="15">SpSt-500</strain>
    </source>
</reference>
<feature type="binding site" evidence="12">
    <location>
        <position position="233"/>
    </location>
    <ligand>
        <name>Zn(2+)</name>
        <dbReference type="ChEBI" id="CHEBI:29105"/>
    </ligand>
</feature>
<evidence type="ECO:0000256" key="13">
    <source>
        <dbReference type="SAM" id="Coils"/>
    </source>
</evidence>
<evidence type="ECO:0000256" key="2">
    <source>
        <dbReference type="ARBA" id="ARBA00005594"/>
    </source>
</evidence>
<dbReference type="EMBL" id="DSVI01000012">
    <property type="protein sequence ID" value="HGT48296.1"/>
    <property type="molecule type" value="Genomic_DNA"/>
</dbReference>
<dbReference type="HAMAP" id="MF_00041">
    <property type="entry name" value="Cys_tRNA_synth"/>
    <property type="match status" value="1"/>
</dbReference>
<name>A0A832G718_9BACT</name>
<sequence>MLKIYNTLTKQKEEFSPLNPPLVKMYMCGPTVYDYFHIGNARSFIMSDIVRRYLEYKGYVVTFVMNLTDVDDKIIKKANQEKKSAREVAEFYIKEFFSDIEKLKIKPATYYPRATEFMSDMIDMIKKLEEKGIAYNVDGNVFYDVSKFNGYGKLSGKNTDELEIGARVEVNEEKKHPLDFALWKKAKEGEPYWDSPWGKGRPGWHIECSAMSCKLLGESFDIHAGGHDLIFPHHENEIAQSEAANEKPFAKYWLHFGFLNINEEKMSKSLGNFFTAREVLKKYSAEAVRLFFAQAHYRGPLNFSDELLQAAEKGVEKLQNLSDKIEDELQKNSDEGKQIEFDFNNWYEKFEQAMDDDFNSAQAVAVMFDFTREVNRIIAENESLNKDFYNNVKSFLKKTAEDVLGVISFQKKESLPSLEDDLIELLIKIRTEAKKEKNYALSDKIRDELKNLGVILQDTKDGTSFKKVRR</sequence>
<dbReference type="AlphaFoldDB" id="A0A832G718"/>
<comment type="cofactor">
    <cofactor evidence="12">
        <name>Zn(2+)</name>
        <dbReference type="ChEBI" id="CHEBI:29105"/>
    </cofactor>
    <text evidence="12">Binds 1 zinc ion per subunit.</text>
</comment>
<evidence type="ECO:0000256" key="1">
    <source>
        <dbReference type="ARBA" id="ARBA00004496"/>
    </source>
</evidence>
<dbReference type="InterPro" id="IPR015273">
    <property type="entry name" value="Cys-tRNA-synt_Ia_DALR"/>
</dbReference>
<keyword evidence="8 12" id="KW-0862">Zinc</keyword>
<dbReference type="SUPFAM" id="SSF47323">
    <property type="entry name" value="Anticodon-binding domain of a subclass of class I aminoacyl-tRNA synthetases"/>
    <property type="match status" value="1"/>
</dbReference>
<evidence type="ECO:0000256" key="5">
    <source>
        <dbReference type="ARBA" id="ARBA00022598"/>
    </source>
</evidence>
<dbReference type="Pfam" id="PF01406">
    <property type="entry name" value="tRNA-synt_1e"/>
    <property type="match status" value="1"/>
</dbReference>
<dbReference type="PRINTS" id="PR00983">
    <property type="entry name" value="TRNASYNTHCYS"/>
</dbReference>
<dbReference type="GO" id="GO:0005829">
    <property type="term" value="C:cytosol"/>
    <property type="evidence" value="ECO:0007669"/>
    <property type="project" value="TreeGrafter"/>
</dbReference>
<organism evidence="15">
    <name type="scientific">Ignavibacterium album</name>
    <dbReference type="NCBI Taxonomy" id="591197"/>
    <lineage>
        <taxon>Bacteria</taxon>
        <taxon>Pseudomonadati</taxon>
        <taxon>Ignavibacteriota</taxon>
        <taxon>Ignavibacteria</taxon>
        <taxon>Ignavibacteriales</taxon>
        <taxon>Ignavibacteriaceae</taxon>
        <taxon>Ignavibacterium</taxon>
    </lineage>
</organism>
<comment type="catalytic activity">
    <reaction evidence="12">
        <text>tRNA(Cys) + L-cysteine + ATP = L-cysteinyl-tRNA(Cys) + AMP + diphosphate</text>
        <dbReference type="Rhea" id="RHEA:17773"/>
        <dbReference type="Rhea" id="RHEA-COMP:9661"/>
        <dbReference type="Rhea" id="RHEA-COMP:9679"/>
        <dbReference type="ChEBI" id="CHEBI:30616"/>
        <dbReference type="ChEBI" id="CHEBI:33019"/>
        <dbReference type="ChEBI" id="CHEBI:35235"/>
        <dbReference type="ChEBI" id="CHEBI:78442"/>
        <dbReference type="ChEBI" id="CHEBI:78517"/>
        <dbReference type="ChEBI" id="CHEBI:456215"/>
        <dbReference type="EC" id="6.1.1.16"/>
    </reaction>
</comment>
<keyword evidence="6 12" id="KW-0479">Metal-binding</keyword>
<evidence type="ECO:0000256" key="11">
    <source>
        <dbReference type="ARBA" id="ARBA00023146"/>
    </source>
</evidence>